<evidence type="ECO:0000256" key="1">
    <source>
        <dbReference type="ARBA" id="ARBA00004141"/>
    </source>
</evidence>
<evidence type="ECO:0000256" key="2">
    <source>
        <dbReference type="ARBA" id="ARBA00022448"/>
    </source>
</evidence>
<evidence type="ECO:0000256" key="6">
    <source>
        <dbReference type="ARBA" id="ARBA00023136"/>
    </source>
</evidence>
<dbReference type="HOGENOM" id="CLU_560776_0_0_1"/>
<evidence type="ECO:0000313" key="8">
    <source>
        <dbReference type="Proteomes" id="UP000000759"/>
    </source>
</evidence>
<dbReference type="RefSeq" id="XP_002185461.1">
    <property type="nucleotide sequence ID" value="XM_002185425.1"/>
</dbReference>
<dbReference type="GeneID" id="7199237"/>
<dbReference type="InterPro" id="IPR044669">
    <property type="entry name" value="YneE/VCCN1/2-like"/>
</dbReference>
<sequence length="487" mass="56137">MTTYRRKYRGKQRIFHSRGQFTVRECQSDGGRFTNYTSRQPSYFLAHGVKSSTLDAVPSPHPIRLIGTDRPTIGMTRPDHGYSRTVQYNSANHWEILFQIHGSIWKRVLPHCIVNVGLTILVRYLLEYRHIDLTVSEYGHEFMGLIVGFLVVSRCSKTFDVYFEFREYLDALFASTRETVQMACILTGDGYDNNKNNNNDSGDNASSEAVWRHEVAYYSIVLLRVTSAMLTRANSDGMNAWEVPELNSEERSFLLQNLENPLLYGSATSSASSQSMSSTIHAERQWTHGYHTDSDQNLRVPIRMAYKLRSVIMSHKNLVFESTLDSYREKQILDCVTNFMTGYYGLRKYLTTPFPFPLIQMEHTFLFFYVYTMSFALVKVFDTMLQNVLIVFIATYGFMGLDLVSCELDDPFGEEPSDLPVIGEMRSVIEDVYMTVLDRDGLSAVQKLQARVDRREGQVPPESFRKQYRHKQEFLESTRLLTVNARA</sequence>
<evidence type="ECO:0000256" key="3">
    <source>
        <dbReference type="ARBA" id="ARBA00022692"/>
    </source>
</evidence>
<name>B7GEB9_PHATC</name>
<reference evidence="7 8" key="1">
    <citation type="journal article" date="2008" name="Nature">
        <title>The Phaeodactylum genome reveals the evolutionary history of diatom genomes.</title>
        <authorList>
            <person name="Bowler C."/>
            <person name="Allen A.E."/>
            <person name="Badger J.H."/>
            <person name="Grimwood J."/>
            <person name="Jabbari K."/>
            <person name="Kuo A."/>
            <person name="Maheswari U."/>
            <person name="Martens C."/>
            <person name="Maumus F."/>
            <person name="Otillar R.P."/>
            <person name="Rayko E."/>
            <person name="Salamov A."/>
            <person name="Vandepoele K."/>
            <person name="Beszteri B."/>
            <person name="Gruber A."/>
            <person name="Heijde M."/>
            <person name="Katinka M."/>
            <person name="Mock T."/>
            <person name="Valentin K."/>
            <person name="Verret F."/>
            <person name="Berges J.A."/>
            <person name="Brownlee C."/>
            <person name="Cadoret J.P."/>
            <person name="Chiovitti A."/>
            <person name="Choi C.J."/>
            <person name="Coesel S."/>
            <person name="De Martino A."/>
            <person name="Detter J.C."/>
            <person name="Durkin C."/>
            <person name="Falciatore A."/>
            <person name="Fournet J."/>
            <person name="Haruta M."/>
            <person name="Huysman M.J."/>
            <person name="Jenkins B.D."/>
            <person name="Jiroutova K."/>
            <person name="Jorgensen R.E."/>
            <person name="Joubert Y."/>
            <person name="Kaplan A."/>
            <person name="Kroger N."/>
            <person name="Kroth P.G."/>
            <person name="La Roche J."/>
            <person name="Lindquist E."/>
            <person name="Lommer M."/>
            <person name="Martin-Jezequel V."/>
            <person name="Lopez P.J."/>
            <person name="Lucas S."/>
            <person name="Mangogna M."/>
            <person name="McGinnis K."/>
            <person name="Medlin L.K."/>
            <person name="Montsant A."/>
            <person name="Oudot-Le Secq M.P."/>
            <person name="Napoli C."/>
            <person name="Obornik M."/>
            <person name="Parker M.S."/>
            <person name="Petit J.L."/>
            <person name="Porcel B.M."/>
            <person name="Poulsen N."/>
            <person name="Robison M."/>
            <person name="Rychlewski L."/>
            <person name="Rynearson T.A."/>
            <person name="Schmutz J."/>
            <person name="Shapiro H."/>
            <person name="Siaut M."/>
            <person name="Stanley M."/>
            <person name="Sussman M.R."/>
            <person name="Taylor A.R."/>
            <person name="Vardi A."/>
            <person name="von Dassow P."/>
            <person name="Vyverman W."/>
            <person name="Willis A."/>
            <person name="Wyrwicz L.S."/>
            <person name="Rokhsar D.S."/>
            <person name="Weissenbach J."/>
            <person name="Armbrust E.V."/>
            <person name="Green B.R."/>
            <person name="Van de Peer Y."/>
            <person name="Grigoriev I.V."/>
        </authorList>
    </citation>
    <scope>NUCLEOTIDE SEQUENCE [LARGE SCALE GENOMIC DNA]</scope>
    <source>
        <strain evidence="7 8">CCAP 1055/1</strain>
    </source>
</reference>
<keyword evidence="2" id="KW-0813">Transport</keyword>
<keyword evidence="6" id="KW-0472">Membrane</keyword>
<organism evidence="7 8">
    <name type="scientific">Phaeodactylum tricornutum (strain CCAP 1055/1)</name>
    <dbReference type="NCBI Taxonomy" id="556484"/>
    <lineage>
        <taxon>Eukaryota</taxon>
        <taxon>Sar</taxon>
        <taxon>Stramenopiles</taxon>
        <taxon>Ochrophyta</taxon>
        <taxon>Bacillariophyta</taxon>
        <taxon>Bacillariophyceae</taxon>
        <taxon>Bacillariophycidae</taxon>
        <taxon>Naviculales</taxon>
        <taxon>Phaeodactylaceae</taxon>
        <taxon>Phaeodactylum</taxon>
    </lineage>
</organism>
<dbReference type="GO" id="GO:0005254">
    <property type="term" value="F:chloride channel activity"/>
    <property type="evidence" value="ECO:0007669"/>
    <property type="project" value="InterPro"/>
</dbReference>
<dbReference type="PaxDb" id="2850-Phatr50511"/>
<dbReference type="OrthoDB" id="41240at2759"/>
<evidence type="ECO:0000256" key="5">
    <source>
        <dbReference type="ARBA" id="ARBA00023065"/>
    </source>
</evidence>
<keyword evidence="5" id="KW-0406">Ion transport</keyword>
<dbReference type="EMBL" id="CM000632">
    <property type="protein sequence ID" value="EEC43130.1"/>
    <property type="molecule type" value="Genomic_DNA"/>
</dbReference>
<dbReference type="eggNOG" id="ENOG502RRB8">
    <property type="taxonomic scope" value="Eukaryota"/>
</dbReference>
<dbReference type="Pfam" id="PF25539">
    <property type="entry name" value="Bestrophin_2"/>
    <property type="match status" value="1"/>
</dbReference>
<keyword evidence="4" id="KW-1133">Transmembrane helix</keyword>
<comment type="subcellular location">
    <subcellularLocation>
        <location evidence="1">Membrane</location>
        <topology evidence="1">Multi-pass membrane protein</topology>
    </subcellularLocation>
</comment>
<proteinExistence type="predicted"/>
<reference evidence="8" key="2">
    <citation type="submission" date="2008-08" db="EMBL/GenBank/DDBJ databases">
        <authorList>
            <consortium name="Diatom Consortium"/>
            <person name="Grigoriev I."/>
            <person name="Grimwood J."/>
            <person name="Kuo A."/>
            <person name="Otillar R.P."/>
            <person name="Salamov A."/>
            <person name="Detter J.C."/>
            <person name="Lindquist E."/>
            <person name="Shapiro H."/>
            <person name="Lucas S."/>
            <person name="Glavina del Rio T."/>
            <person name="Pitluck S."/>
            <person name="Rokhsar D."/>
            <person name="Bowler C."/>
        </authorList>
    </citation>
    <scope>GENOME REANNOTATION</scope>
    <source>
        <strain evidence="8">CCAP 1055/1</strain>
    </source>
</reference>
<dbReference type="PANTHER" id="PTHR33281:SF20">
    <property type="match status" value="1"/>
</dbReference>
<dbReference type="GO" id="GO:0016020">
    <property type="term" value="C:membrane"/>
    <property type="evidence" value="ECO:0007669"/>
    <property type="project" value="UniProtKB-SubCell"/>
</dbReference>
<keyword evidence="3" id="KW-0812">Transmembrane</keyword>
<dbReference type="InParanoid" id="B7GEB9"/>
<dbReference type="PANTHER" id="PTHR33281">
    <property type="entry name" value="UPF0187 PROTEIN YNEE"/>
    <property type="match status" value="1"/>
</dbReference>
<evidence type="ECO:0000256" key="4">
    <source>
        <dbReference type="ARBA" id="ARBA00022989"/>
    </source>
</evidence>
<evidence type="ECO:0000313" key="7">
    <source>
        <dbReference type="EMBL" id="EEC43130.1"/>
    </source>
</evidence>
<accession>B7GEB9</accession>
<dbReference type="KEGG" id="pti:PHATRDRAFT_50511"/>
<evidence type="ECO:0008006" key="9">
    <source>
        <dbReference type="Google" id="ProtNLM"/>
    </source>
</evidence>
<keyword evidence="8" id="KW-1185">Reference proteome</keyword>
<dbReference type="Proteomes" id="UP000000759">
    <property type="component" value="Chromosome 30"/>
</dbReference>
<protein>
    <recommendedName>
        <fullName evidence="9">Bestrophin homolog</fullName>
    </recommendedName>
</protein>
<dbReference type="AlphaFoldDB" id="B7GEB9"/>
<gene>
    <name evidence="7" type="ORF">PHATRDRAFT_50511</name>
</gene>